<gene>
    <name evidence="1" type="ORF">MICAC_3040011</name>
</gene>
<protein>
    <submittedName>
        <fullName evidence="1">Similarity</fullName>
    </submittedName>
</protein>
<organism evidence="1 2">
    <name type="scientific">Microcystis aeruginosa PCC 9443</name>
    <dbReference type="NCBI Taxonomy" id="1160281"/>
    <lineage>
        <taxon>Bacteria</taxon>
        <taxon>Bacillati</taxon>
        <taxon>Cyanobacteriota</taxon>
        <taxon>Cyanophyceae</taxon>
        <taxon>Oscillatoriophycideae</taxon>
        <taxon>Chroococcales</taxon>
        <taxon>Microcystaceae</taxon>
        <taxon>Microcystis</taxon>
    </lineage>
</organism>
<dbReference type="EMBL" id="CAIJ01000229">
    <property type="protein sequence ID" value="CCI02152.1"/>
    <property type="molecule type" value="Genomic_DNA"/>
</dbReference>
<dbReference type="Proteomes" id="UP000003480">
    <property type="component" value="Unassembled WGS sequence"/>
</dbReference>
<proteinExistence type="predicted"/>
<evidence type="ECO:0000313" key="2">
    <source>
        <dbReference type="Proteomes" id="UP000003480"/>
    </source>
</evidence>
<reference evidence="1 2" key="1">
    <citation type="submission" date="2012-04" db="EMBL/GenBank/DDBJ databases">
        <authorList>
            <person name="Genoscope - CEA"/>
        </authorList>
    </citation>
    <scope>NUCLEOTIDE SEQUENCE [LARGE SCALE GENOMIC DNA]</scope>
    <source>
        <strain evidence="1 2">9443</strain>
    </source>
</reference>
<dbReference type="AlphaFoldDB" id="I4G2J1"/>
<evidence type="ECO:0000313" key="1">
    <source>
        <dbReference type="EMBL" id="CCI02152.1"/>
    </source>
</evidence>
<comment type="caution">
    <text evidence="1">The sequence shown here is derived from an EMBL/GenBank/DDBJ whole genome shotgun (WGS) entry which is preliminary data.</text>
</comment>
<sequence length="80" mass="9135">MINSFLPQIKERMRLWTPQGLGDEVSLEETSENLILCGQALTDFLSLKIDPTDYLDIIENCGVDVDDYLETINFNLHGFL</sequence>
<name>I4G2J1_MICAE</name>
<dbReference type="RefSeq" id="WP_002767703.1">
    <property type="nucleotide sequence ID" value="NZ_HE972972.1"/>
</dbReference>
<accession>I4G2J1</accession>
<dbReference type="HOGENOM" id="CLU_2585726_0_0_3"/>